<comment type="subcellular location">
    <subcellularLocation>
        <location evidence="1">Membrane</location>
        <topology evidence="1">Multi-pass membrane protein</topology>
    </subcellularLocation>
</comment>
<dbReference type="RefSeq" id="WP_388039967.1">
    <property type="nucleotide sequence ID" value="NZ_JBHUEK010000025.1"/>
</dbReference>
<feature type="transmembrane region" description="Helical" evidence="8">
    <location>
        <begin position="12"/>
        <end position="34"/>
    </location>
</feature>
<feature type="transmembrane region" description="Helical" evidence="8">
    <location>
        <begin position="184"/>
        <end position="204"/>
    </location>
</feature>
<name>A0ABW4MRX2_9BACI</name>
<reference evidence="10" key="1">
    <citation type="journal article" date="2019" name="Int. J. Syst. Evol. Microbiol.">
        <title>The Global Catalogue of Microorganisms (GCM) 10K type strain sequencing project: providing services to taxonomists for standard genome sequencing and annotation.</title>
        <authorList>
            <consortium name="The Broad Institute Genomics Platform"/>
            <consortium name="The Broad Institute Genome Sequencing Center for Infectious Disease"/>
            <person name="Wu L."/>
            <person name="Ma J."/>
        </authorList>
    </citation>
    <scope>NUCLEOTIDE SEQUENCE [LARGE SCALE GENOMIC DNA]</scope>
    <source>
        <strain evidence="10">CCUG 15531</strain>
    </source>
</reference>
<feature type="transmembrane region" description="Helical" evidence="8">
    <location>
        <begin position="121"/>
        <end position="140"/>
    </location>
</feature>
<organism evidence="9 10">
    <name type="scientific">Fredinandcohnia salidurans</name>
    <dbReference type="NCBI Taxonomy" id="2595041"/>
    <lineage>
        <taxon>Bacteria</taxon>
        <taxon>Bacillati</taxon>
        <taxon>Bacillota</taxon>
        <taxon>Bacilli</taxon>
        <taxon>Bacillales</taxon>
        <taxon>Bacillaceae</taxon>
        <taxon>Fredinandcohnia</taxon>
    </lineage>
</organism>
<evidence type="ECO:0000256" key="8">
    <source>
        <dbReference type="SAM" id="Phobius"/>
    </source>
</evidence>
<evidence type="ECO:0000256" key="1">
    <source>
        <dbReference type="ARBA" id="ARBA00004141"/>
    </source>
</evidence>
<feature type="transmembrane region" description="Helical" evidence="8">
    <location>
        <begin position="216"/>
        <end position="236"/>
    </location>
</feature>
<feature type="transmembrane region" description="Helical" evidence="8">
    <location>
        <begin position="272"/>
        <end position="290"/>
    </location>
</feature>
<keyword evidence="6 8" id="KW-1133">Transmembrane helix</keyword>
<feature type="transmembrane region" description="Helical" evidence="8">
    <location>
        <begin position="302"/>
        <end position="319"/>
    </location>
</feature>
<protein>
    <submittedName>
        <fullName evidence="9">Endospore germination permease</fullName>
    </submittedName>
</protein>
<keyword evidence="4" id="KW-0309">Germination</keyword>
<keyword evidence="5 8" id="KW-0812">Transmembrane</keyword>
<dbReference type="PANTHER" id="PTHR34975">
    <property type="entry name" value="SPORE GERMINATION PROTEIN A2"/>
    <property type="match status" value="1"/>
</dbReference>
<dbReference type="Proteomes" id="UP001597227">
    <property type="component" value="Unassembled WGS sequence"/>
</dbReference>
<evidence type="ECO:0000256" key="6">
    <source>
        <dbReference type="ARBA" id="ARBA00022989"/>
    </source>
</evidence>
<dbReference type="PANTHER" id="PTHR34975:SF2">
    <property type="entry name" value="SPORE GERMINATION PROTEIN A2"/>
    <property type="match status" value="1"/>
</dbReference>
<keyword evidence="7 8" id="KW-0472">Membrane</keyword>
<dbReference type="Pfam" id="PF03845">
    <property type="entry name" value="Spore_permease"/>
    <property type="match status" value="1"/>
</dbReference>
<keyword evidence="3" id="KW-0813">Transport</keyword>
<feature type="transmembrane region" description="Helical" evidence="8">
    <location>
        <begin position="331"/>
        <end position="351"/>
    </location>
</feature>
<evidence type="ECO:0000256" key="3">
    <source>
        <dbReference type="ARBA" id="ARBA00022448"/>
    </source>
</evidence>
<evidence type="ECO:0000313" key="9">
    <source>
        <dbReference type="EMBL" id="MFD1780323.1"/>
    </source>
</evidence>
<evidence type="ECO:0000256" key="4">
    <source>
        <dbReference type="ARBA" id="ARBA00022544"/>
    </source>
</evidence>
<comment type="caution">
    <text evidence="9">The sequence shown here is derived from an EMBL/GenBank/DDBJ whole genome shotgun (WGS) entry which is preliminary data.</text>
</comment>
<comment type="similarity">
    <text evidence="2">Belongs to the amino acid-polyamine-organocation (APC) superfamily. Spore germination protein (SGP) (TC 2.A.3.9) family.</text>
</comment>
<gene>
    <name evidence="9" type="ORF">ACFSFW_16785</name>
</gene>
<feature type="transmembrane region" description="Helical" evidence="8">
    <location>
        <begin position="147"/>
        <end position="164"/>
    </location>
</feature>
<dbReference type="InterPro" id="IPR004761">
    <property type="entry name" value="Spore_GerAB"/>
</dbReference>
<feature type="transmembrane region" description="Helical" evidence="8">
    <location>
        <begin position="40"/>
        <end position="61"/>
    </location>
</feature>
<proteinExistence type="inferred from homology"/>
<evidence type="ECO:0000256" key="5">
    <source>
        <dbReference type="ARBA" id="ARBA00022692"/>
    </source>
</evidence>
<accession>A0ABW4MRX2</accession>
<evidence type="ECO:0000256" key="2">
    <source>
        <dbReference type="ARBA" id="ARBA00007998"/>
    </source>
</evidence>
<evidence type="ECO:0000256" key="7">
    <source>
        <dbReference type="ARBA" id="ARBA00023136"/>
    </source>
</evidence>
<sequence>MNGKLISAVHIYVLMIMSTGFMVHVLIIPVLLSTSNRDSWLSVIFSTIPFIGWILFVFYLYKKINRQPDILSLLRKKVRFKWINTLLTVILGSYFFLVAMITLKYTFIWAKGNYTLDTPDFVIIIMFALVCYFASSKGLLTISTISFLSLPIVSIFGFIVGIGNTPSKDYELLFPIFENGYSEFLQGILYSCSGLFDIVFLLFLTPFIKDKLKAKWLILTGIMLVFLILGPLTGALSEFGPHEAAKLRNPAYEEWRLLKIGEHITRLDFLSIFQWLSGAFVRISLSMFIAKKLFTYGRSSTWILPTLYLILFLGVYIPWDAHSFFLFIKNVYFPFNLGMQIGILLIFLLLIHSVGEQHGESTNEQS</sequence>
<keyword evidence="10" id="KW-1185">Reference proteome</keyword>
<evidence type="ECO:0000313" key="10">
    <source>
        <dbReference type="Proteomes" id="UP001597227"/>
    </source>
</evidence>
<dbReference type="NCBIfam" id="TIGR00912">
    <property type="entry name" value="2A0309"/>
    <property type="match status" value="1"/>
</dbReference>
<dbReference type="EMBL" id="JBHUEK010000025">
    <property type="protein sequence ID" value="MFD1780323.1"/>
    <property type="molecule type" value="Genomic_DNA"/>
</dbReference>
<feature type="transmembrane region" description="Helical" evidence="8">
    <location>
        <begin position="82"/>
        <end position="101"/>
    </location>
</feature>